<comment type="catalytic activity">
    <reaction evidence="1">
        <text>ATP + protein L-histidine = ADP + protein N-phospho-L-histidine.</text>
        <dbReference type="EC" id="2.7.13.3"/>
    </reaction>
</comment>
<feature type="domain" description="Histidine kinase" evidence="7">
    <location>
        <begin position="942"/>
        <end position="1166"/>
    </location>
</feature>
<dbReference type="InterPro" id="IPR000700">
    <property type="entry name" value="PAS-assoc_C"/>
</dbReference>
<evidence type="ECO:0000313" key="11">
    <source>
        <dbReference type="EMBL" id="WNM61060.1"/>
    </source>
</evidence>
<evidence type="ECO:0000313" key="12">
    <source>
        <dbReference type="Proteomes" id="UP001302494"/>
    </source>
</evidence>
<accession>A0AA96GIQ2</accession>
<feature type="domain" description="PAC" evidence="10">
    <location>
        <begin position="364"/>
        <end position="417"/>
    </location>
</feature>
<dbReference type="Pfam" id="PF02518">
    <property type="entry name" value="HATPase_c"/>
    <property type="match status" value="1"/>
</dbReference>
<dbReference type="PROSITE" id="PS50112">
    <property type="entry name" value="PAS"/>
    <property type="match status" value="4"/>
</dbReference>
<dbReference type="InterPro" id="IPR001610">
    <property type="entry name" value="PAC"/>
</dbReference>
<dbReference type="FunFam" id="3.30.450.20:FF:000099">
    <property type="entry name" value="Sensory box sensor histidine kinase"/>
    <property type="match status" value="1"/>
</dbReference>
<dbReference type="SUPFAM" id="SSF47384">
    <property type="entry name" value="Homodimeric domain of signal transducing histidine kinase"/>
    <property type="match status" value="1"/>
</dbReference>
<evidence type="ECO:0000256" key="2">
    <source>
        <dbReference type="ARBA" id="ARBA00012438"/>
    </source>
</evidence>
<dbReference type="GO" id="GO:0006355">
    <property type="term" value="P:regulation of DNA-templated transcription"/>
    <property type="evidence" value="ECO:0007669"/>
    <property type="project" value="InterPro"/>
</dbReference>
<feature type="domain" description="PAS" evidence="9">
    <location>
        <begin position="675"/>
        <end position="748"/>
    </location>
</feature>
<evidence type="ECO:0000259" key="8">
    <source>
        <dbReference type="PROSITE" id="PS50110"/>
    </source>
</evidence>
<dbReference type="SMART" id="SM00086">
    <property type="entry name" value="PAC"/>
    <property type="match status" value="6"/>
</dbReference>
<keyword evidence="12" id="KW-1185">Reference proteome</keyword>
<dbReference type="PRINTS" id="PR00344">
    <property type="entry name" value="BCTRLSENSOR"/>
</dbReference>
<feature type="domain" description="Response regulatory" evidence="8">
    <location>
        <begin position="1187"/>
        <end position="1303"/>
    </location>
</feature>
<feature type="domain" description="PAC" evidence="10">
    <location>
        <begin position="876"/>
        <end position="929"/>
    </location>
</feature>
<dbReference type="Pfam" id="PF00989">
    <property type="entry name" value="PAS"/>
    <property type="match status" value="1"/>
</dbReference>
<dbReference type="PANTHER" id="PTHR43304:SF1">
    <property type="entry name" value="PAC DOMAIN-CONTAINING PROTEIN"/>
    <property type="match status" value="1"/>
</dbReference>
<dbReference type="Pfam" id="PF00512">
    <property type="entry name" value="HisKA"/>
    <property type="match status" value="1"/>
</dbReference>
<sequence>MEALRTTTPTILVVDDEVDICLALSDLLESEGYQVETVETGREALRRVSPVHSYSAVILDLGLPDLDGLIVLQRLYGQDPTLPVVILTAHGDQKEKILTLQHHAFAHLIKPYDRQEVVEMVHRAVAAKDLTWKAAQAEKALTSSESKRQIEQQRTQALLSESEQRLTLALKAGNMGIWDWHIPTGHLICSEEVAGLFGLAHGMFDETFEAYENCIHPDDRPMLKDIIGRTLETGAPYEVEHRIVWPTGEVRWIACKGQLVKDQDGLHQRMLGIVQDITTRKQAEIHLQDSQRFLTSIVDNLPHMIFVKDAKDLRFIRFNQAGEKLIGYSKEAMIGKTDHDLFPKSEADFYTRKDREVLSGKTLINIPEEVIHTQSHGTRYLHTKKIPILDGQGTPEYLLGISEDITEQKQAELERTERETLLHLIFEMGPGCIKRVAADGTLLHINPAGLDLIEATNAEEVLGCSVFDLVVPEHLDAFKQMHHEVIQGKKQTLQFEVQSLKGTRSWIETYAVPFKNPITNEVEHLAVTHDITERKKSEEQAQRLSRQNELILSSAGDGIYGLDLEGRTTFVNPAGAKMLGYDPQELIGSLMHGTVHHSKSDGSLYPRETCPMYAVYSDGVTRQVEDEVLWRKDGTSFPVDYTSTPIWQDGNLTGAVVTFRDISERKQTEEAFNKSRAEFLTLVDSLEGIVWECELPSYRITFVSQQAERLLGYPINEWLENHDFFWGRLHEADKNRVMEYSREAILKKKNYEIEYRFLRKNGEMIWLRDLVTVVVERGQPVKLRGVIFNITQTKQAETVLQESEERFRLLNEAIPQQVWTACPDGSLDYVNPRVLEYFGSSFEEMIGHGWQQFLHPDDLPGCLDCWARARETNQPYEIEFRLLRGSDHAFRWHLGRALPVFNSEGQVVKWFGSNTDITQLKQLENQVRQSQKMEAIGTLAGGIAHDFNNILMAIIGYTELAKQSARENIKAQRNLDEVLVAGQRAKELVQQILTFSRQTEQIQQPLDLQLLVKEIGKFLRATFPATIDIRQHFTEATSIILGDPIQMHQVLMNLCANAEYAMRGSGGVLELKLESVIGEPDGIGAHPDLKGGAYVCLTVRDTGTGMTPDVVQRIFDPFFTTKRVGEGTGMGLAVVHGIVISYGGVIKVESEPGQGTLFSIYFPEMAATSYPEENPPLPQEVFKGRGHILFVEDEVPLARLGEEAMKGLGYEVIVRMSSVEALETFRADPFRFDAVVTDQTMPHITGEALARQLLELRPDVPIILCTGFSHSMTSEKAKAMGIRAFLLKPLLIKDLAWTLREVLDS</sequence>
<dbReference type="InterPro" id="IPR001789">
    <property type="entry name" value="Sig_transdc_resp-reg_receiver"/>
</dbReference>
<dbReference type="Gene3D" id="3.30.565.10">
    <property type="entry name" value="Histidine kinase-like ATPase, C-terminal domain"/>
    <property type="match status" value="1"/>
</dbReference>
<dbReference type="SUPFAM" id="SSF55785">
    <property type="entry name" value="PYP-like sensor domain (PAS domain)"/>
    <property type="match status" value="6"/>
</dbReference>
<dbReference type="SUPFAM" id="SSF52172">
    <property type="entry name" value="CheY-like"/>
    <property type="match status" value="2"/>
</dbReference>
<dbReference type="PROSITE" id="PS50109">
    <property type="entry name" value="HIS_KIN"/>
    <property type="match status" value="1"/>
</dbReference>
<evidence type="ECO:0000256" key="5">
    <source>
        <dbReference type="ARBA" id="ARBA00022777"/>
    </source>
</evidence>
<dbReference type="SUPFAM" id="SSF55874">
    <property type="entry name" value="ATPase domain of HSP90 chaperone/DNA topoisomerase II/histidine kinase"/>
    <property type="match status" value="1"/>
</dbReference>
<dbReference type="PANTHER" id="PTHR43304">
    <property type="entry name" value="PHYTOCHROME-LIKE PROTEIN CPH1"/>
    <property type="match status" value="1"/>
</dbReference>
<feature type="domain" description="PAC" evidence="10">
    <location>
        <begin position="622"/>
        <end position="674"/>
    </location>
</feature>
<evidence type="ECO:0000256" key="3">
    <source>
        <dbReference type="ARBA" id="ARBA00022553"/>
    </source>
</evidence>
<dbReference type="CDD" id="cd00156">
    <property type="entry name" value="REC"/>
    <property type="match status" value="1"/>
</dbReference>
<dbReference type="CDD" id="cd00082">
    <property type="entry name" value="HisKA"/>
    <property type="match status" value="1"/>
</dbReference>
<proteinExistence type="predicted"/>
<feature type="domain" description="PAC" evidence="10">
    <location>
        <begin position="491"/>
        <end position="543"/>
    </location>
</feature>
<dbReference type="PROSITE" id="PS50110">
    <property type="entry name" value="RESPONSE_REGULATORY"/>
    <property type="match status" value="2"/>
</dbReference>
<feature type="domain" description="PAC" evidence="10">
    <location>
        <begin position="237"/>
        <end position="289"/>
    </location>
</feature>
<evidence type="ECO:0000259" key="10">
    <source>
        <dbReference type="PROSITE" id="PS50113"/>
    </source>
</evidence>
<dbReference type="SMART" id="SM00448">
    <property type="entry name" value="REC"/>
    <property type="match status" value="2"/>
</dbReference>
<dbReference type="EC" id="2.7.13.3" evidence="2"/>
<dbReference type="SMART" id="SM00388">
    <property type="entry name" value="HisKA"/>
    <property type="match status" value="1"/>
</dbReference>
<keyword evidence="5" id="KW-0418">Kinase</keyword>
<dbReference type="KEGG" id="nneo:PQG83_15030"/>
<feature type="modified residue" description="4-aspartylphosphate" evidence="6">
    <location>
        <position position="1238"/>
    </location>
</feature>
<dbReference type="SMART" id="SM00091">
    <property type="entry name" value="PAS"/>
    <property type="match status" value="6"/>
</dbReference>
<dbReference type="InterPro" id="IPR003594">
    <property type="entry name" value="HATPase_dom"/>
</dbReference>
<dbReference type="InterPro" id="IPR004358">
    <property type="entry name" value="Sig_transdc_His_kin-like_C"/>
</dbReference>
<dbReference type="SMART" id="SM00387">
    <property type="entry name" value="HATPase_c"/>
    <property type="match status" value="1"/>
</dbReference>
<feature type="domain" description="PAS" evidence="9">
    <location>
        <begin position="803"/>
        <end position="858"/>
    </location>
</feature>
<reference evidence="11 12" key="1">
    <citation type="submission" date="2023-01" db="EMBL/GenBank/DDBJ databases">
        <title>Cultivation and genomic characterization of new, ubiquitous marine nitrite-oxidizing bacteria from the Nitrospirales.</title>
        <authorList>
            <person name="Mueller A.J."/>
            <person name="Daebeler A."/>
            <person name="Herbold C.W."/>
            <person name="Kirkegaard R.H."/>
            <person name="Daims H."/>
        </authorList>
    </citation>
    <scope>NUCLEOTIDE SEQUENCE [LARGE SCALE GENOMIC DNA]</scope>
    <source>
        <strain evidence="11 12">DK</strain>
    </source>
</reference>
<dbReference type="InterPro" id="IPR036890">
    <property type="entry name" value="HATPase_C_sf"/>
</dbReference>
<dbReference type="InterPro" id="IPR000014">
    <property type="entry name" value="PAS"/>
</dbReference>
<feature type="domain" description="PAS" evidence="9">
    <location>
        <begin position="551"/>
        <end position="588"/>
    </location>
</feature>
<dbReference type="InterPro" id="IPR005467">
    <property type="entry name" value="His_kinase_dom"/>
</dbReference>
<feature type="domain" description="PAC" evidence="10">
    <location>
        <begin position="751"/>
        <end position="802"/>
    </location>
</feature>
<evidence type="ECO:0000259" key="9">
    <source>
        <dbReference type="PROSITE" id="PS50112"/>
    </source>
</evidence>
<protein>
    <recommendedName>
        <fullName evidence="2">histidine kinase</fullName>
        <ecNumber evidence="2">2.7.13.3</ecNumber>
    </recommendedName>
</protein>
<dbReference type="Gene3D" id="1.10.287.130">
    <property type="match status" value="1"/>
</dbReference>
<dbReference type="InterPro" id="IPR036097">
    <property type="entry name" value="HisK_dim/P_sf"/>
</dbReference>
<dbReference type="Pfam" id="PF00072">
    <property type="entry name" value="Response_reg"/>
    <property type="match status" value="2"/>
</dbReference>
<organism evidence="11 12">
    <name type="scientific">Candidatus Nitrospira neomarina</name>
    <dbReference type="NCBI Taxonomy" id="3020899"/>
    <lineage>
        <taxon>Bacteria</taxon>
        <taxon>Pseudomonadati</taxon>
        <taxon>Nitrospirota</taxon>
        <taxon>Nitrospiria</taxon>
        <taxon>Nitrospirales</taxon>
        <taxon>Nitrospiraceae</taxon>
        <taxon>Nitrospira</taxon>
    </lineage>
</organism>
<dbReference type="InterPro" id="IPR003661">
    <property type="entry name" value="HisK_dim/P_dom"/>
</dbReference>
<dbReference type="Gene3D" id="3.30.450.20">
    <property type="entry name" value="PAS domain"/>
    <property type="match status" value="6"/>
</dbReference>
<dbReference type="InterPro" id="IPR035965">
    <property type="entry name" value="PAS-like_dom_sf"/>
</dbReference>
<keyword evidence="3 6" id="KW-0597">Phosphoprotein</keyword>
<dbReference type="Gene3D" id="3.40.50.2300">
    <property type="match status" value="2"/>
</dbReference>
<evidence type="ECO:0000256" key="4">
    <source>
        <dbReference type="ARBA" id="ARBA00022679"/>
    </source>
</evidence>
<gene>
    <name evidence="11" type="ORF">PQG83_15030</name>
</gene>
<dbReference type="InterPro" id="IPR052162">
    <property type="entry name" value="Sensor_kinase/Photoreceptor"/>
</dbReference>
<feature type="modified residue" description="4-aspartylphosphate" evidence="6">
    <location>
        <position position="60"/>
    </location>
</feature>
<evidence type="ECO:0000259" key="7">
    <source>
        <dbReference type="PROSITE" id="PS50109"/>
    </source>
</evidence>
<dbReference type="GO" id="GO:0000155">
    <property type="term" value="F:phosphorelay sensor kinase activity"/>
    <property type="evidence" value="ECO:0007669"/>
    <property type="project" value="InterPro"/>
</dbReference>
<dbReference type="CDD" id="cd00130">
    <property type="entry name" value="PAS"/>
    <property type="match status" value="6"/>
</dbReference>
<dbReference type="Pfam" id="PF08448">
    <property type="entry name" value="PAS_4"/>
    <property type="match status" value="2"/>
</dbReference>
<dbReference type="PROSITE" id="PS50113">
    <property type="entry name" value="PAC"/>
    <property type="match status" value="6"/>
</dbReference>
<evidence type="ECO:0000256" key="1">
    <source>
        <dbReference type="ARBA" id="ARBA00000085"/>
    </source>
</evidence>
<dbReference type="InterPro" id="IPR011006">
    <property type="entry name" value="CheY-like_superfamily"/>
</dbReference>
<dbReference type="InterPro" id="IPR013767">
    <property type="entry name" value="PAS_fold"/>
</dbReference>
<dbReference type="NCBIfam" id="TIGR00229">
    <property type="entry name" value="sensory_box"/>
    <property type="match status" value="6"/>
</dbReference>
<dbReference type="RefSeq" id="WP_312742670.1">
    <property type="nucleotide sequence ID" value="NZ_CP116968.1"/>
</dbReference>
<evidence type="ECO:0000256" key="6">
    <source>
        <dbReference type="PROSITE-ProRule" id="PRU00169"/>
    </source>
</evidence>
<feature type="domain" description="PAS" evidence="9">
    <location>
        <begin position="290"/>
        <end position="361"/>
    </location>
</feature>
<dbReference type="InterPro" id="IPR013656">
    <property type="entry name" value="PAS_4"/>
</dbReference>
<keyword evidence="4" id="KW-0808">Transferase</keyword>
<dbReference type="Pfam" id="PF08447">
    <property type="entry name" value="PAS_3"/>
    <property type="match status" value="3"/>
</dbReference>
<name>A0AA96GIQ2_9BACT</name>
<dbReference type="Gene3D" id="2.10.70.100">
    <property type="match status" value="1"/>
</dbReference>
<dbReference type="InterPro" id="IPR013655">
    <property type="entry name" value="PAS_fold_3"/>
</dbReference>
<feature type="domain" description="Response regulatory" evidence="8">
    <location>
        <begin position="10"/>
        <end position="125"/>
    </location>
</feature>
<dbReference type="Proteomes" id="UP001302494">
    <property type="component" value="Chromosome"/>
</dbReference>
<dbReference type="EMBL" id="CP116968">
    <property type="protein sequence ID" value="WNM61060.1"/>
    <property type="molecule type" value="Genomic_DNA"/>
</dbReference>